<dbReference type="InterPro" id="IPR025297">
    <property type="entry name" value="DUF4159"/>
</dbReference>
<protein>
    <recommendedName>
        <fullName evidence="5">DUF4159 domain-containing protein</fullName>
    </recommendedName>
</protein>
<dbReference type="Pfam" id="PF07584">
    <property type="entry name" value="BatA"/>
    <property type="match status" value="1"/>
</dbReference>
<organism evidence="3 4">
    <name type="scientific">Paramagnetospirillum kuznetsovii</name>
    <dbReference type="NCBI Taxonomy" id="2053833"/>
    <lineage>
        <taxon>Bacteria</taxon>
        <taxon>Pseudomonadati</taxon>
        <taxon>Pseudomonadota</taxon>
        <taxon>Alphaproteobacteria</taxon>
        <taxon>Rhodospirillales</taxon>
        <taxon>Magnetospirillaceae</taxon>
        <taxon>Paramagnetospirillum</taxon>
    </lineage>
</organism>
<accession>A0A364P1W2</accession>
<evidence type="ECO:0000259" key="2">
    <source>
        <dbReference type="Pfam" id="PF13709"/>
    </source>
</evidence>
<dbReference type="Gene3D" id="3.40.50.12140">
    <property type="entry name" value="Domain of unknown function DUF4159"/>
    <property type="match status" value="1"/>
</dbReference>
<dbReference type="AlphaFoldDB" id="A0A364P1W2"/>
<dbReference type="OrthoDB" id="9773014at2"/>
<dbReference type="CDD" id="cd03143">
    <property type="entry name" value="A4_beta-galactosidase_middle_domain"/>
    <property type="match status" value="1"/>
</dbReference>
<dbReference type="PANTHER" id="PTHR37464">
    <property type="entry name" value="BLL2463 PROTEIN"/>
    <property type="match status" value="1"/>
</dbReference>
<feature type="domain" description="DUF4159" evidence="2">
    <location>
        <begin position="676"/>
        <end position="882"/>
    </location>
</feature>
<feature type="domain" description="Aerotolerance regulator N-terminal" evidence="1">
    <location>
        <begin position="8"/>
        <end position="81"/>
    </location>
</feature>
<proteinExistence type="predicted"/>
<dbReference type="RefSeq" id="WP_112142511.1">
    <property type="nucleotide sequence ID" value="NZ_PGTO01000002.1"/>
</dbReference>
<dbReference type="Proteomes" id="UP000251075">
    <property type="component" value="Unassembled WGS sequence"/>
</dbReference>
<dbReference type="InterPro" id="IPR011933">
    <property type="entry name" value="Double_TM_dom"/>
</dbReference>
<dbReference type="NCBIfam" id="TIGR02226">
    <property type="entry name" value="two_anch"/>
    <property type="match status" value="1"/>
</dbReference>
<dbReference type="Pfam" id="PF13709">
    <property type="entry name" value="DUF4159"/>
    <property type="match status" value="1"/>
</dbReference>
<dbReference type="PANTHER" id="PTHR37464:SF1">
    <property type="entry name" value="BLL2463 PROTEIN"/>
    <property type="match status" value="1"/>
</dbReference>
<dbReference type="InterPro" id="IPR024163">
    <property type="entry name" value="Aerotolerance_reg_N"/>
</dbReference>
<evidence type="ECO:0000313" key="3">
    <source>
        <dbReference type="EMBL" id="RAU23314.1"/>
    </source>
</evidence>
<dbReference type="EMBL" id="PGTO01000002">
    <property type="protein sequence ID" value="RAU23314.1"/>
    <property type="molecule type" value="Genomic_DNA"/>
</dbReference>
<evidence type="ECO:0000259" key="1">
    <source>
        <dbReference type="Pfam" id="PF07584"/>
    </source>
</evidence>
<gene>
    <name evidence="3" type="ORF">CU669_04020</name>
</gene>
<evidence type="ECO:0008006" key="5">
    <source>
        <dbReference type="Google" id="ProtNLM"/>
    </source>
</evidence>
<dbReference type="InterPro" id="IPR029062">
    <property type="entry name" value="Class_I_gatase-like"/>
</dbReference>
<name>A0A364P1W2_9PROT</name>
<comment type="caution">
    <text evidence="3">The sequence shown here is derived from an EMBL/GenBank/DDBJ whole genome shotgun (WGS) entry which is preliminary data.</text>
</comment>
<reference evidence="3 4" key="1">
    <citation type="submission" date="2017-11" db="EMBL/GenBank/DDBJ databases">
        <title>Draft genome sequence of magnetotactic bacterium Magnetospirillum kuznetsovii LBB-42.</title>
        <authorList>
            <person name="Grouzdev D.S."/>
            <person name="Rysina M.S."/>
            <person name="Baslerov R.V."/>
            <person name="Koziaeva V."/>
        </authorList>
    </citation>
    <scope>NUCLEOTIDE SEQUENCE [LARGE SCALE GENOMIC DNA]</scope>
    <source>
        <strain evidence="3 4">LBB-42</strain>
    </source>
</reference>
<evidence type="ECO:0000313" key="4">
    <source>
        <dbReference type="Proteomes" id="UP000251075"/>
    </source>
</evidence>
<dbReference type="SUPFAM" id="SSF52317">
    <property type="entry name" value="Class I glutamine amidotransferase-like"/>
    <property type="match status" value="1"/>
</dbReference>
<dbReference type="Gene3D" id="3.40.50.880">
    <property type="match status" value="1"/>
</dbReference>
<keyword evidence="4" id="KW-1185">Reference proteome</keyword>
<sequence length="902" mass="95277">MSFLPGLAFSAPWALLLLALLPLLWRLLKVTPPAPRLVRFPAIRLLFGLKERDETAETTPPWLLLLRLALAFTLVLAAARPVFSPHHGMGNTSGPLLVVVDDGWAAARDWPARRAFLDRLLEQAGRQGRPVLLLGTAPPAHGGPVALGRMMSAAEARPELGGLEPKPWATDRRAALAALQALAPISPGRTVWLADGLDGDGAADFARALQSLGGGLELVGGRSGRQLLPPAEDGAADRLTMVMRRVPSALPERLVVRGLDASGTVLAREEVEVDPRQTEASIALSLPVELRNRLVRLDLDGERGAGATVLLDERWRRRRVGLVAGGASAGAPLLDRLYYIERALAPYAEVRRGDLADLLGETGPDMLIMADLPLTPGALTDRLIGRVEAGGVLLRFAGPLLAQAVGQSGEKGDPLLPVRLRDGGRAMGGAMSWTTPMAVAPFPEGSPFHGLAVATEVEVKAQVLAEPSLDLAAHSWALLADGTPLVTAARRGKGWVVLIHTGANAEWSNLPLSGLFVQMLRRVAALSRSGGLAPSQGALPPMELLDGFGRLGPATGIAAALTEGAEVTVPGPRHPPGYYGAGEGRVAFNLAPRLGSPRPLAVPPGARISGLEAAAVELDLGPALLVLALLLAMADGLASLWLQGGLRRLAPLLVLLAALPAEAAESFALEAGQATRLACIKTFDAAMDRDCLAGLKGLSAVLATRSTANLAEPMAVDLERDPVVFFPLLYWRITPNQRGLSFAAADKLNAYMARGGLIVFDTGDEGQPGAGPDTAELNRLRVLVQGLALPPLVPLAADHVLNRAFYLLKEVPGRWDGATVWVEQTGRDSNDGVSPVLLGGNDWVGAWAVDERGKPLHAVTPGGERQREMAYRFGVNLVMYALTGNYKADQVHLPAILERLGR</sequence>